<evidence type="ECO:0000256" key="10">
    <source>
        <dbReference type="ARBA" id="ARBA00022984"/>
    </source>
</evidence>
<dbReference type="InterPro" id="IPR001967">
    <property type="entry name" value="Peptidase_S11_N"/>
</dbReference>
<feature type="binding site" evidence="14">
    <location>
        <position position="249"/>
    </location>
    <ligand>
        <name>substrate</name>
    </ligand>
</feature>
<evidence type="ECO:0000256" key="6">
    <source>
        <dbReference type="ARBA" id="ARBA00022670"/>
    </source>
</evidence>
<evidence type="ECO:0000256" key="11">
    <source>
        <dbReference type="ARBA" id="ARBA00023316"/>
    </source>
</evidence>
<keyword evidence="5" id="KW-0121">Carboxypeptidase</keyword>
<dbReference type="GO" id="GO:0006508">
    <property type="term" value="P:proteolysis"/>
    <property type="evidence" value="ECO:0007669"/>
    <property type="project" value="UniProtKB-KW"/>
</dbReference>
<comment type="catalytic activity">
    <reaction evidence="12">
        <text>Preferential cleavage: (Ac)2-L-Lys-D-Ala-|-D-Ala. Also transpeptidation of peptidyl-alanyl moieties that are N-acyl substituents of D-alanine.</text>
        <dbReference type="EC" id="3.4.16.4"/>
    </reaction>
</comment>
<evidence type="ECO:0000256" key="12">
    <source>
        <dbReference type="ARBA" id="ARBA00034000"/>
    </source>
</evidence>
<dbReference type="SUPFAM" id="SSF69189">
    <property type="entry name" value="Penicillin-binding protein associated domain"/>
    <property type="match status" value="1"/>
</dbReference>
<dbReference type="OrthoDB" id="9791132at2"/>
<protein>
    <recommendedName>
        <fullName evidence="4">serine-type D-Ala-D-Ala carboxypeptidase</fullName>
        <ecNumber evidence="4">3.4.16.4</ecNumber>
    </recommendedName>
</protein>
<dbReference type="GO" id="GO:0009252">
    <property type="term" value="P:peptidoglycan biosynthetic process"/>
    <property type="evidence" value="ECO:0007669"/>
    <property type="project" value="UniProtKB-UniPathway"/>
</dbReference>
<keyword evidence="7" id="KW-0732">Signal</keyword>
<comment type="similarity">
    <text evidence="3 15">Belongs to the peptidase S11 family.</text>
</comment>
<dbReference type="EMBL" id="QGGL01000026">
    <property type="protein sequence ID" value="PWK05138.1"/>
    <property type="molecule type" value="Genomic_DNA"/>
</dbReference>
<name>A0A316D4X1_9BACL</name>
<evidence type="ECO:0000256" key="4">
    <source>
        <dbReference type="ARBA" id="ARBA00012448"/>
    </source>
</evidence>
<dbReference type="UniPathway" id="UPA00219"/>
<accession>A0A316D4X1</accession>
<dbReference type="RefSeq" id="WP_109691246.1">
    <property type="nucleotide sequence ID" value="NZ_QGGL01000026.1"/>
</dbReference>
<keyword evidence="11" id="KW-0961">Cell wall biogenesis/degradation</keyword>
<dbReference type="GO" id="GO:0008360">
    <property type="term" value="P:regulation of cell shape"/>
    <property type="evidence" value="ECO:0007669"/>
    <property type="project" value="UniProtKB-KW"/>
</dbReference>
<dbReference type="PRINTS" id="PR00725">
    <property type="entry name" value="DADACBPTASE1"/>
</dbReference>
<organism evidence="17 18">
    <name type="scientific">Tumebacillus permanentifrigoris</name>
    <dbReference type="NCBI Taxonomy" id="378543"/>
    <lineage>
        <taxon>Bacteria</taxon>
        <taxon>Bacillati</taxon>
        <taxon>Bacillota</taxon>
        <taxon>Bacilli</taxon>
        <taxon>Bacillales</taxon>
        <taxon>Alicyclobacillaceae</taxon>
        <taxon>Tumebacillus</taxon>
    </lineage>
</organism>
<evidence type="ECO:0000313" key="18">
    <source>
        <dbReference type="Proteomes" id="UP000245634"/>
    </source>
</evidence>
<evidence type="ECO:0000313" key="17">
    <source>
        <dbReference type="EMBL" id="PWK05138.1"/>
    </source>
</evidence>
<dbReference type="InterPro" id="IPR037167">
    <property type="entry name" value="Peptidase_S11_C_sf"/>
</dbReference>
<dbReference type="GO" id="GO:0071555">
    <property type="term" value="P:cell wall organization"/>
    <property type="evidence" value="ECO:0007669"/>
    <property type="project" value="UniProtKB-KW"/>
</dbReference>
<dbReference type="AlphaFoldDB" id="A0A316D4X1"/>
<feature type="active site" description="Acyl-ester intermediate" evidence="13">
    <location>
        <position position="85"/>
    </location>
</feature>
<dbReference type="GO" id="GO:0009002">
    <property type="term" value="F:serine-type D-Ala-D-Ala carboxypeptidase activity"/>
    <property type="evidence" value="ECO:0007669"/>
    <property type="project" value="UniProtKB-EC"/>
</dbReference>
<evidence type="ECO:0000256" key="15">
    <source>
        <dbReference type="RuleBase" id="RU004016"/>
    </source>
</evidence>
<dbReference type="PANTHER" id="PTHR21581">
    <property type="entry name" value="D-ALANYL-D-ALANINE CARBOXYPEPTIDASE"/>
    <property type="match status" value="1"/>
</dbReference>
<evidence type="ECO:0000256" key="3">
    <source>
        <dbReference type="ARBA" id="ARBA00007164"/>
    </source>
</evidence>
<comment type="pathway">
    <text evidence="2">Cell wall biogenesis; peptidoglycan biosynthesis.</text>
</comment>
<keyword evidence="8" id="KW-0378">Hydrolase</keyword>
<dbReference type="InterPro" id="IPR018044">
    <property type="entry name" value="Peptidase_S11"/>
</dbReference>
<evidence type="ECO:0000256" key="5">
    <source>
        <dbReference type="ARBA" id="ARBA00022645"/>
    </source>
</evidence>
<evidence type="ECO:0000259" key="16">
    <source>
        <dbReference type="SMART" id="SM00936"/>
    </source>
</evidence>
<sequence>MKKQFWKKTASGALVAALLLTVNVPTTQQGLQGLLPLGMSVAHAEDAKAAAPDLQIQSPAGLIMDVKTGQLLWSKDEHGKRYPASVTKIMTMLLTYEAVEKGEKKLTDVVPISATAYGVEGSSVWLDPKEKWTLQDMLEFIAIPSANDACVATAEFIAGSDKAFVERMNKKAAELGMKDTHFADTNGLHDPDHYSSAYDIALMARELINKYPQVLDISKIQSKTIRDGKFKLENTNHALGKIEGMDGLKTGFTDQAGNNLVGTVERNGMRLISVELGAKDDEMRVNDTIKILDYGFTNFKPQTVIKKGEAAPELAPVISGKDKEIEAVAQSDLTVSIKNGTPALEKKTVFKEVTAPITKDTVVGELQAVQDGKVIATVPLVAKQDVEKGSWIRLMFRGIGHFFSGLFSSIGSGISGLFN</sequence>
<dbReference type="PANTHER" id="PTHR21581:SF6">
    <property type="entry name" value="TRAFFICKING PROTEIN PARTICLE COMPLEX SUBUNIT 12"/>
    <property type="match status" value="1"/>
</dbReference>
<reference evidence="17 18" key="1">
    <citation type="submission" date="2018-05" db="EMBL/GenBank/DDBJ databases">
        <title>Genomic Encyclopedia of Type Strains, Phase IV (KMG-IV): sequencing the most valuable type-strain genomes for metagenomic binning, comparative biology and taxonomic classification.</title>
        <authorList>
            <person name="Goeker M."/>
        </authorList>
    </citation>
    <scope>NUCLEOTIDE SEQUENCE [LARGE SCALE GENOMIC DNA]</scope>
    <source>
        <strain evidence="17 18">DSM 18773</strain>
    </source>
</reference>
<dbReference type="InterPro" id="IPR015956">
    <property type="entry name" value="Peniciliin-bd_prot_C_sf"/>
</dbReference>
<evidence type="ECO:0000256" key="7">
    <source>
        <dbReference type="ARBA" id="ARBA00022729"/>
    </source>
</evidence>
<comment type="function">
    <text evidence="1">Removes C-terminal D-alanyl residues from sugar-peptide cell wall precursors.</text>
</comment>
<evidence type="ECO:0000256" key="8">
    <source>
        <dbReference type="ARBA" id="ARBA00022801"/>
    </source>
</evidence>
<dbReference type="SUPFAM" id="SSF56601">
    <property type="entry name" value="beta-lactamase/transpeptidase-like"/>
    <property type="match status" value="1"/>
</dbReference>
<feature type="active site" evidence="13">
    <location>
        <position position="145"/>
    </location>
</feature>
<dbReference type="InterPro" id="IPR012907">
    <property type="entry name" value="Peptidase_S11_C"/>
</dbReference>
<dbReference type="Proteomes" id="UP000245634">
    <property type="component" value="Unassembled WGS sequence"/>
</dbReference>
<gene>
    <name evidence="17" type="ORF">C7459_1268</name>
</gene>
<keyword evidence="6" id="KW-0645">Protease</keyword>
<evidence type="ECO:0000256" key="2">
    <source>
        <dbReference type="ARBA" id="ARBA00004752"/>
    </source>
</evidence>
<evidence type="ECO:0000256" key="1">
    <source>
        <dbReference type="ARBA" id="ARBA00003217"/>
    </source>
</evidence>
<evidence type="ECO:0000256" key="14">
    <source>
        <dbReference type="PIRSR" id="PIRSR618044-2"/>
    </source>
</evidence>
<keyword evidence="9" id="KW-0133">Cell shape</keyword>
<dbReference type="SMART" id="SM00936">
    <property type="entry name" value="PBP5_C"/>
    <property type="match status" value="1"/>
</dbReference>
<feature type="domain" description="Peptidase S11 D-Ala-D-Ala carboxypeptidase A C-terminal" evidence="16">
    <location>
        <begin position="299"/>
        <end position="388"/>
    </location>
</feature>
<evidence type="ECO:0000256" key="13">
    <source>
        <dbReference type="PIRSR" id="PIRSR618044-1"/>
    </source>
</evidence>
<proteinExistence type="inferred from homology"/>
<keyword evidence="10" id="KW-0573">Peptidoglycan synthesis</keyword>
<feature type="active site" description="Proton acceptor" evidence="13">
    <location>
        <position position="88"/>
    </location>
</feature>
<keyword evidence="18" id="KW-1185">Reference proteome</keyword>
<dbReference type="Pfam" id="PF07943">
    <property type="entry name" value="PBP5_C"/>
    <property type="match status" value="1"/>
</dbReference>
<evidence type="ECO:0000256" key="9">
    <source>
        <dbReference type="ARBA" id="ARBA00022960"/>
    </source>
</evidence>
<dbReference type="InterPro" id="IPR012338">
    <property type="entry name" value="Beta-lactam/transpept-like"/>
</dbReference>
<comment type="caution">
    <text evidence="17">The sequence shown here is derived from an EMBL/GenBank/DDBJ whole genome shotgun (WGS) entry which is preliminary data.</text>
</comment>
<dbReference type="Gene3D" id="2.60.410.10">
    <property type="entry name" value="D-Ala-D-Ala carboxypeptidase, C-terminal domain"/>
    <property type="match status" value="1"/>
</dbReference>
<dbReference type="EC" id="3.4.16.4" evidence="4"/>
<dbReference type="Gene3D" id="3.40.710.10">
    <property type="entry name" value="DD-peptidase/beta-lactamase superfamily"/>
    <property type="match status" value="1"/>
</dbReference>
<dbReference type="Pfam" id="PF00768">
    <property type="entry name" value="Peptidase_S11"/>
    <property type="match status" value="1"/>
</dbReference>